<gene>
    <name evidence="3" type="ORF">GF359_07685</name>
</gene>
<reference evidence="3" key="1">
    <citation type="submission" date="2019-11" db="EMBL/GenBank/DDBJ databases">
        <title>Microbial mats filling the niche in hypersaline microbial mats.</title>
        <authorList>
            <person name="Wong H.L."/>
            <person name="Macleod F.I."/>
            <person name="White R.A. III"/>
            <person name="Burns B.P."/>
        </authorList>
    </citation>
    <scope>NUCLEOTIDE SEQUENCE</scope>
    <source>
        <strain evidence="3">Bin_327</strain>
    </source>
</reference>
<dbReference type="InterPro" id="IPR000644">
    <property type="entry name" value="CBS_dom"/>
</dbReference>
<keyword evidence="1" id="KW-0129">CBS domain</keyword>
<evidence type="ECO:0000313" key="4">
    <source>
        <dbReference type="Proteomes" id="UP000630660"/>
    </source>
</evidence>
<accession>A0A9D5QDG7</accession>
<evidence type="ECO:0000313" key="3">
    <source>
        <dbReference type="EMBL" id="MBD3365082.1"/>
    </source>
</evidence>
<name>A0A9D5QDG7_UNCW3</name>
<organism evidence="3 4">
    <name type="scientific">candidate division WOR-3 bacterium</name>
    <dbReference type="NCBI Taxonomy" id="2052148"/>
    <lineage>
        <taxon>Bacteria</taxon>
        <taxon>Bacteria division WOR-3</taxon>
    </lineage>
</organism>
<proteinExistence type="predicted"/>
<dbReference type="Gene3D" id="3.10.580.10">
    <property type="entry name" value="CBS-domain"/>
    <property type="match status" value="1"/>
</dbReference>
<dbReference type="Proteomes" id="UP000630660">
    <property type="component" value="Unassembled WGS sequence"/>
</dbReference>
<evidence type="ECO:0000259" key="2">
    <source>
        <dbReference type="PROSITE" id="PS51371"/>
    </source>
</evidence>
<dbReference type="PROSITE" id="PS51371">
    <property type="entry name" value="CBS"/>
    <property type="match status" value="1"/>
</dbReference>
<dbReference type="EMBL" id="WJKJ01000254">
    <property type="protein sequence ID" value="MBD3365082.1"/>
    <property type="molecule type" value="Genomic_DNA"/>
</dbReference>
<feature type="domain" description="CBS" evidence="2">
    <location>
        <begin position="8"/>
        <end position="68"/>
    </location>
</feature>
<dbReference type="InterPro" id="IPR046342">
    <property type="entry name" value="CBS_dom_sf"/>
</dbReference>
<sequence length="149" mass="16763">MLRVKDCMDISPETVTPSSSLREAIEIMLDANLEGLAVVGDKKKSLGLLTLGYLLRGFVPDHLRELPETMLEEIEEVNSHAFFGPTSRLFLVADFFKEDVKPLEPDIPLIIAACEIRRQMLPLLPVVKKTKLVGVLYQSQIMRGFLHES</sequence>
<protein>
    <submittedName>
        <fullName evidence="3">CBS domain-containing protein</fullName>
    </submittedName>
</protein>
<dbReference type="Pfam" id="PF00571">
    <property type="entry name" value="CBS"/>
    <property type="match status" value="2"/>
</dbReference>
<dbReference type="AlphaFoldDB" id="A0A9D5QDG7"/>
<dbReference type="SUPFAM" id="SSF54631">
    <property type="entry name" value="CBS-domain pair"/>
    <property type="match status" value="1"/>
</dbReference>
<dbReference type="SMART" id="SM00116">
    <property type="entry name" value="CBS"/>
    <property type="match status" value="2"/>
</dbReference>
<evidence type="ECO:0000256" key="1">
    <source>
        <dbReference type="PROSITE-ProRule" id="PRU00703"/>
    </source>
</evidence>
<comment type="caution">
    <text evidence="3">The sequence shown here is derived from an EMBL/GenBank/DDBJ whole genome shotgun (WGS) entry which is preliminary data.</text>
</comment>